<feature type="signal peptide" evidence="1">
    <location>
        <begin position="1"/>
        <end position="20"/>
    </location>
</feature>
<keyword evidence="1" id="KW-0732">Signal</keyword>
<protein>
    <submittedName>
        <fullName evidence="2">Uncharacterized protein</fullName>
    </submittedName>
</protein>
<reference evidence="2 3" key="1">
    <citation type="journal article" date="2024" name="BMC Genomics">
        <title>De novo assembly and annotation of Popillia japonica's genome with initial clues to its potential as an invasive pest.</title>
        <authorList>
            <person name="Cucini C."/>
            <person name="Boschi S."/>
            <person name="Funari R."/>
            <person name="Cardaioli E."/>
            <person name="Iannotti N."/>
            <person name="Marturano G."/>
            <person name="Paoli F."/>
            <person name="Bruttini M."/>
            <person name="Carapelli A."/>
            <person name="Frati F."/>
            <person name="Nardi F."/>
        </authorList>
    </citation>
    <scope>NUCLEOTIDE SEQUENCE [LARGE SCALE GENOMIC DNA]</scope>
    <source>
        <strain evidence="2">DMR45628</strain>
    </source>
</reference>
<dbReference type="Proteomes" id="UP001458880">
    <property type="component" value="Unassembled WGS sequence"/>
</dbReference>
<proteinExistence type="predicted"/>
<evidence type="ECO:0000256" key="1">
    <source>
        <dbReference type="SAM" id="SignalP"/>
    </source>
</evidence>
<accession>A0AAW1L5R4</accession>
<feature type="chain" id="PRO_5043340361" evidence="1">
    <location>
        <begin position="21"/>
        <end position="67"/>
    </location>
</feature>
<evidence type="ECO:0000313" key="2">
    <source>
        <dbReference type="EMBL" id="KAK9730207.1"/>
    </source>
</evidence>
<organism evidence="2 3">
    <name type="scientific">Popillia japonica</name>
    <name type="common">Japanese beetle</name>
    <dbReference type="NCBI Taxonomy" id="7064"/>
    <lineage>
        <taxon>Eukaryota</taxon>
        <taxon>Metazoa</taxon>
        <taxon>Ecdysozoa</taxon>
        <taxon>Arthropoda</taxon>
        <taxon>Hexapoda</taxon>
        <taxon>Insecta</taxon>
        <taxon>Pterygota</taxon>
        <taxon>Neoptera</taxon>
        <taxon>Endopterygota</taxon>
        <taxon>Coleoptera</taxon>
        <taxon>Polyphaga</taxon>
        <taxon>Scarabaeiformia</taxon>
        <taxon>Scarabaeidae</taxon>
        <taxon>Rutelinae</taxon>
        <taxon>Popillia</taxon>
    </lineage>
</organism>
<dbReference type="EMBL" id="JASPKY010000151">
    <property type="protein sequence ID" value="KAK9730207.1"/>
    <property type="molecule type" value="Genomic_DNA"/>
</dbReference>
<name>A0AAW1L5R4_POPJA</name>
<evidence type="ECO:0000313" key="3">
    <source>
        <dbReference type="Proteomes" id="UP001458880"/>
    </source>
</evidence>
<comment type="caution">
    <text evidence="2">The sequence shown here is derived from an EMBL/GenBank/DDBJ whole genome shotgun (WGS) entry which is preliminary data.</text>
</comment>
<keyword evidence="3" id="KW-1185">Reference proteome</keyword>
<dbReference type="AlphaFoldDB" id="A0AAW1L5R4"/>
<sequence length="67" mass="6709">MKAMFVIQIVFALLVATSLSAELPGTHSVASASAKADPYAYASHSAPVAATVAKGVSSLPEVPPLVA</sequence>
<gene>
    <name evidence="2" type="ORF">QE152_g15421</name>
</gene>